<dbReference type="STRING" id="6334.A0A0V1BEH6"/>
<gene>
    <name evidence="3" type="ORF">T01_6418</name>
</gene>
<reference evidence="3 4" key="1">
    <citation type="submission" date="2015-01" db="EMBL/GenBank/DDBJ databases">
        <title>Evolution of Trichinella species and genotypes.</title>
        <authorList>
            <person name="Korhonen P.K."/>
            <person name="Edoardo P."/>
            <person name="Giuseppe L.R."/>
            <person name="Gasser R.B."/>
        </authorList>
    </citation>
    <scope>NUCLEOTIDE SEQUENCE [LARGE SCALE GENOMIC DNA]</scope>
    <source>
        <strain evidence="3">ISS3</strain>
    </source>
</reference>
<keyword evidence="2" id="KW-0812">Transmembrane</keyword>
<evidence type="ECO:0000256" key="1">
    <source>
        <dbReference type="SAM" id="MobiDB-lite"/>
    </source>
</evidence>
<comment type="caution">
    <text evidence="3">The sequence shown here is derived from an EMBL/GenBank/DDBJ whole genome shotgun (WGS) entry which is preliminary data.</text>
</comment>
<keyword evidence="4" id="KW-1185">Reference proteome</keyword>
<feature type="transmembrane region" description="Helical" evidence="2">
    <location>
        <begin position="14"/>
        <end position="38"/>
    </location>
</feature>
<dbReference type="OrthoDB" id="5919611at2759"/>
<dbReference type="InParanoid" id="A0A0V1BEH6"/>
<organism evidence="3 4">
    <name type="scientific">Trichinella spiralis</name>
    <name type="common">Trichina worm</name>
    <dbReference type="NCBI Taxonomy" id="6334"/>
    <lineage>
        <taxon>Eukaryota</taxon>
        <taxon>Metazoa</taxon>
        <taxon>Ecdysozoa</taxon>
        <taxon>Nematoda</taxon>
        <taxon>Enoplea</taxon>
        <taxon>Dorylaimia</taxon>
        <taxon>Trichinellida</taxon>
        <taxon>Trichinellidae</taxon>
        <taxon>Trichinella</taxon>
    </lineage>
</organism>
<evidence type="ECO:0000313" key="4">
    <source>
        <dbReference type="Proteomes" id="UP000054776"/>
    </source>
</evidence>
<feature type="compositionally biased region" description="Low complexity" evidence="1">
    <location>
        <begin position="473"/>
        <end position="487"/>
    </location>
</feature>
<dbReference type="AlphaFoldDB" id="A0A0V1BEH6"/>
<name>A0A0V1BEH6_TRISP</name>
<keyword evidence="2" id="KW-0472">Membrane</keyword>
<sequence>MFSELHSSVSGQQPGFFCLSIMLSYANWLETVAVMLCFRDLLIPAEPKTSSLFLFIGIGTYVAYRIWFKLHPVDLIETFCCSLKKHLSNVIEKHADNANTWVIIGGIQIAAVNFNKKMNNSITINITVNDQSTVAEISEEQATAVKLFSSRSSISAGIKSGDVVQRGSESSSTVQLCKIDDSSLPAPRPSRCSGGGCAVPACLLSSPNNSRTGRSESCNSSSSLINGSASRQSCQYIWDDEFDQCSPAKRGKSSTSISPRQGGGMVVVRPADEACFSDNSSDVSHLFSRDPSEWSEVVALKAIGQCTLAELDKLHEHVTALRSDVESLDFDCTQYAENRQNVEMDLRHMYCSVTLATESESTGAQMDDASYSGGGSSCQKSASSLAQSEPTVLACCPKCGTCLTTPEQAADSQLMTDSLQTMISADMTSTSVSSTRALLLDSCFFSSLEESGLSPHAQRSESEPEEDHSVPATVSEPQSPSESPTETVGHHRVACYFNNVLLLDLRSFLSQHHVVSRAVLDYIVNELIQVRQVHNVLVPYGRSMNIIQACLYHICIFQTAAVSGAVAKSIQNFKAWFANCCSEQQRVCSASLQCLGALQNWLNLIGKYEYRNHINQFESHLAEFELAVKILVAWEVLLYHSSVIIEEANDGSGSQQQQQFATLDDSEATNIFANLLEKPVEDFSDTEIAVLARLFSITLEIFKSYASADQSEIWTTHPQQVTTTTAAVANRVNIDGALKKQKLFEMLSPIAFVDNNSIDCFTIFPSTLGEHFDRLPMVNKQLSPNGRICFPTKLLQLSTIRFVMCFADYPLSTSRDLVFIFMIGHFVLAKPAPLKRSTTKCQLKPEDGNFSDSETDGSQLYNCLPI</sequence>
<dbReference type="EMBL" id="JYDH01000055">
    <property type="protein sequence ID" value="KRY35325.1"/>
    <property type="molecule type" value="Genomic_DNA"/>
</dbReference>
<dbReference type="Proteomes" id="UP000054776">
    <property type="component" value="Unassembled WGS sequence"/>
</dbReference>
<evidence type="ECO:0000313" key="3">
    <source>
        <dbReference type="EMBL" id="KRY35325.1"/>
    </source>
</evidence>
<evidence type="ECO:0000256" key="2">
    <source>
        <dbReference type="SAM" id="Phobius"/>
    </source>
</evidence>
<protein>
    <submittedName>
        <fullName evidence="3">Uncharacterized protein</fullName>
    </submittedName>
</protein>
<feature type="transmembrane region" description="Helical" evidence="2">
    <location>
        <begin position="50"/>
        <end position="68"/>
    </location>
</feature>
<accession>A0A0V1BEH6</accession>
<proteinExistence type="predicted"/>
<keyword evidence="2" id="KW-1133">Transmembrane helix</keyword>
<feature type="region of interest" description="Disordered" evidence="1">
    <location>
        <begin position="454"/>
        <end position="487"/>
    </location>
</feature>